<protein>
    <submittedName>
        <fullName evidence="11">P2X purinoceptor 3</fullName>
    </submittedName>
</protein>
<proteinExistence type="inferred from homology"/>
<evidence type="ECO:0000256" key="1">
    <source>
        <dbReference type="ARBA" id="ARBA00004308"/>
    </source>
</evidence>
<organism evidence="11 12">
    <name type="scientific">Goodea atripinnis</name>
    <dbReference type="NCBI Taxonomy" id="208336"/>
    <lineage>
        <taxon>Eukaryota</taxon>
        <taxon>Metazoa</taxon>
        <taxon>Chordata</taxon>
        <taxon>Craniata</taxon>
        <taxon>Vertebrata</taxon>
        <taxon>Euteleostomi</taxon>
        <taxon>Actinopterygii</taxon>
        <taxon>Neopterygii</taxon>
        <taxon>Teleostei</taxon>
        <taxon>Neoteleostei</taxon>
        <taxon>Acanthomorphata</taxon>
        <taxon>Ovalentaria</taxon>
        <taxon>Atherinomorphae</taxon>
        <taxon>Cyprinodontiformes</taxon>
        <taxon>Goodeidae</taxon>
        <taxon>Goodea</taxon>
    </lineage>
</organism>
<evidence type="ECO:0000256" key="3">
    <source>
        <dbReference type="ARBA" id="ARBA00022448"/>
    </source>
</evidence>
<evidence type="ECO:0000256" key="2">
    <source>
        <dbReference type="ARBA" id="ARBA00009848"/>
    </source>
</evidence>
<evidence type="ECO:0000313" key="12">
    <source>
        <dbReference type="Proteomes" id="UP001476798"/>
    </source>
</evidence>
<evidence type="ECO:0000256" key="9">
    <source>
        <dbReference type="ARBA" id="ARBA00023303"/>
    </source>
</evidence>
<keyword evidence="8" id="KW-1071">Ligand-gated ion channel</keyword>
<evidence type="ECO:0000256" key="10">
    <source>
        <dbReference type="SAM" id="Phobius"/>
    </source>
</evidence>
<name>A0ABV0N2J0_9TELE</name>
<keyword evidence="7 10" id="KW-0472">Membrane</keyword>
<evidence type="ECO:0000256" key="8">
    <source>
        <dbReference type="ARBA" id="ARBA00023286"/>
    </source>
</evidence>
<keyword evidence="12" id="KW-1185">Reference proteome</keyword>
<comment type="similarity">
    <text evidence="2">Belongs to the P2X receptor family.</text>
</comment>
<sequence>MENGTDYRTLVKAYAIRFDVIVNGNAGKFNMIPTIINMVAAFTSVGVGTVLCDIILLNFLKGAEQYKAKKFEEVTFFIIMD</sequence>
<reference evidence="11 12" key="1">
    <citation type="submission" date="2021-06" db="EMBL/GenBank/DDBJ databases">
        <authorList>
            <person name="Palmer J.M."/>
        </authorList>
    </citation>
    <scope>NUCLEOTIDE SEQUENCE [LARGE SCALE GENOMIC DNA]</scope>
    <source>
        <strain evidence="11 12">GA_2019</strain>
        <tissue evidence="11">Muscle</tissue>
    </source>
</reference>
<keyword evidence="6" id="KW-0406">Ion transport</keyword>
<dbReference type="InterPro" id="IPR059116">
    <property type="entry name" value="P2X_receptor"/>
</dbReference>
<evidence type="ECO:0000256" key="5">
    <source>
        <dbReference type="ARBA" id="ARBA00022989"/>
    </source>
</evidence>
<dbReference type="Proteomes" id="UP001476798">
    <property type="component" value="Unassembled WGS sequence"/>
</dbReference>
<evidence type="ECO:0000313" key="11">
    <source>
        <dbReference type="EMBL" id="MEQ2165592.1"/>
    </source>
</evidence>
<keyword evidence="5 10" id="KW-1133">Transmembrane helix</keyword>
<gene>
    <name evidence="11" type="primary">P2RX3</name>
    <name evidence="11" type="ORF">GOODEAATRI_018567</name>
</gene>
<dbReference type="PANTHER" id="PTHR10125">
    <property type="entry name" value="P2X PURINOCEPTOR"/>
    <property type="match status" value="1"/>
</dbReference>
<feature type="transmembrane region" description="Helical" evidence="10">
    <location>
        <begin position="35"/>
        <end position="60"/>
    </location>
</feature>
<dbReference type="EMBL" id="JAHRIO010021579">
    <property type="protein sequence ID" value="MEQ2165592.1"/>
    <property type="molecule type" value="Genomic_DNA"/>
</dbReference>
<keyword evidence="9" id="KW-0407">Ion channel</keyword>
<comment type="subcellular location">
    <subcellularLocation>
        <location evidence="1">Endomembrane system</location>
    </subcellularLocation>
</comment>
<accession>A0ABV0N2J0</accession>
<dbReference type="Gene3D" id="1.10.287.940">
    <property type="entry name" value="atp-gated p2x4 ion channel"/>
    <property type="match status" value="1"/>
</dbReference>
<comment type="caution">
    <text evidence="11">The sequence shown here is derived from an EMBL/GenBank/DDBJ whole genome shotgun (WGS) entry which is preliminary data.</text>
</comment>
<keyword evidence="4 10" id="KW-0812">Transmembrane</keyword>
<dbReference type="PANTHER" id="PTHR10125:SF8">
    <property type="entry name" value="P2X PURINOCEPTOR 3"/>
    <property type="match status" value="1"/>
</dbReference>
<dbReference type="Pfam" id="PF00864">
    <property type="entry name" value="P2X_receptor"/>
    <property type="match status" value="1"/>
</dbReference>
<evidence type="ECO:0000256" key="4">
    <source>
        <dbReference type="ARBA" id="ARBA00022692"/>
    </source>
</evidence>
<keyword evidence="3" id="KW-0813">Transport</keyword>
<evidence type="ECO:0000256" key="6">
    <source>
        <dbReference type="ARBA" id="ARBA00023065"/>
    </source>
</evidence>
<evidence type="ECO:0000256" key="7">
    <source>
        <dbReference type="ARBA" id="ARBA00023136"/>
    </source>
</evidence>